<keyword evidence="1" id="KW-0175">Coiled coil</keyword>
<protein>
    <recommendedName>
        <fullName evidence="5">DUF3084 domain-containing protein</fullName>
    </recommendedName>
</protein>
<keyword evidence="2" id="KW-0812">Transmembrane</keyword>
<dbReference type="InterPro" id="IPR021435">
    <property type="entry name" value="DUF3084"/>
</dbReference>
<evidence type="ECO:0000256" key="2">
    <source>
        <dbReference type="SAM" id="Phobius"/>
    </source>
</evidence>
<dbReference type="PANTHER" id="PTHR23159:SF31">
    <property type="entry name" value="CENTROSOME-ASSOCIATED PROTEIN CEP250 ISOFORM X1"/>
    <property type="match status" value="1"/>
</dbReference>
<dbReference type="STRING" id="869210.Marky_1462"/>
<keyword evidence="2" id="KW-1133">Transmembrane helix</keyword>
<reference evidence="3 4" key="1">
    <citation type="journal article" date="2012" name="Stand. Genomic Sci.">
        <title>Complete genome sequence of the aerobic, heterotroph Marinithermus hydrothermalis type strain (T1(T)) from a deep-sea hydrothermal vent chimney.</title>
        <authorList>
            <person name="Copeland A."/>
            <person name="Gu W."/>
            <person name="Yasawong M."/>
            <person name="Lapidus A."/>
            <person name="Lucas S."/>
            <person name="Deshpande S."/>
            <person name="Pagani I."/>
            <person name="Tapia R."/>
            <person name="Cheng J.F."/>
            <person name="Goodwin L.A."/>
            <person name="Pitluck S."/>
            <person name="Liolios K."/>
            <person name="Ivanova N."/>
            <person name="Mavromatis K."/>
            <person name="Mikhailova N."/>
            <person name="Pati A."/>
            <person name="Chen A."/>
            <person name="Palaniappan K."/>
            <person name="Land M."/>
            <person name="Pan C."/>
            <person name="Brambilla E.M."/>
            <person name="Rohde M."/>
            <person name="Tindall B.J."/>
            <person name="Sikorski J."/>
            <person name="Goker M."/>
            <person name="Detter J.C."/>
            <person name="Bristow J."/>
            <person name="Eisen J.A."/>
            <person name="Markowitz V."/>
            <person name="Hugenholtz P."/>
            <person name="Kyrpides N.C."/>
            <person name="Klenk H.P."/>
            <person name="Woyke T."/>
        </authorList>
    </citation>
    <scope>NUCLEOTIDE SEQUENCE [LARGE SCALE GENOMIC DNA]</scope>
    <source>
        <strain evidence="4">DSM 14884 / JCM 11576 / T1</strain>
    </source>
</reference>
<keyword evidence="4" id="KW-1185">Reference proteome</keyword>
<feature type="transmembrane region" description="Helical" evidence="2">
    <location>
        <begin position="6"/>
        <end position="24"/>
    </location>
</feature>
<evidence type="ECO:0000313" key="3">
    <source>
        <dbReference type="EMBL" id="AEB12197.1"/>
    </source>
</evidence>
<dbReference type="HOGENOM" id="CLU_593039_0_0_0"/>
<dbReference type="OrthoDB" id="30713at2"/>
<name>F2NPB6_MARHT</name>
<feature type="coiled-coil region" evidence="1">
    <location>
        <begin position="70"/>
        <end position="304"/>
    </location>
</feature>
<gene>
    <name evidence="3" type="ordered locus">Marky_1462</name>
</gene>
<proteinExistence type="predicted"/>
<dbReference type="eggNOG" id="COG4372">
    <property type="taxonomic scope" value="Bacteria"/>
</dbReference>
<dbReference type="KEGG" id="mhd:Marky_1462"/>
<evidence type="ECO:0000313" key="4">
    <source>
        <dbReference type="Proteomes" id="UP000007030"/>
    </source>
</evidence>
<dbReference type="AlphaFoldDB" id="F2NPB6"/>
<sequence>MNLWTLVGSLVLLAGLIAYVGDVVGRRVGRRHLRLFGLRPRTTALVFAILTGMIIALVAFFAFFFLAEDARRTILEAEQVRLERDRLREEVTRLSGEVQSYEGRVAQLFAERERLFQERDRLEANLNFAEFQLQEARRELEKLQAERDLLLEQVRSVREALAQREEELRKVEAERDAAEAEFLKLQAAQNQLLQELEELREAQSTVLSSADETRRRLEARLQAIREEIARLEEDRRRLRGDLNALLSEQYRLERSRRQLEEENARLAAQLEAAQLEERRLNASLARLKAEQARLEQGIEVLRQGLSRVLKDTVLAEVPLGEGRSSEQAWAEVVRKADVEARVAGFRGVLLPGEEQIDGWTGPGVLQARAQGITPEGKLVVGVRFVPTERRFVLGQVISMRELPPPRYQPERVREGLIALRKDAEERLLQAGILPERVAEGRLTLGDLARFQSSLADLTGNVVVGVVALEDLFTTGPVRVALQVLYVP</sequence>
<dbReference type="EMBL" id="CP002630">
    <property type="protein sequence ID" value="AEB12197.1"/>
    <property type="molecule type" value="Genomic_DNA"/>
</dbReference>
<evidence type="ECO:0008006" key="5">
    <source>
        <dbReference type="Google" id="ProtNLM"/>
    </source>
</evidence>
<dbReference type="Pfam" id="PF11283">
    <property type="entry name" value="DUF3084"/>
    <property type="match status" value="1"/>
</dbReference>
<dbReference type="Proteomes" id="UP000007030">
    <property type="component" value="Chromosome"/>
</dbReference>
<dbReference type="PANTHER" id="PTHR23159">
    <property type="entry name" value="CENTROSOMAL PROTEIN 2"/>
    <property type="match status" value="1"/>
</dbReference>
<dbReference type="RefSeq" id="WP_013704244.1">
    <property type="nucleotide sequence ID" value="NC_015387.1"/>
</dbReference>
<keyword evidence="2" id="KW-0472">Membrane</keyword>
<feature type="transmembrane region" description="Helical" evidence="2">
    <location>
        <begin position="45"/>
        <end position="67"/>
    </location>
</feature>
<dbReference type="Gene3D" id="1.10.287.1490">
    <property type="match status" value="1"/>
</dbReference>
<organism evidence="3 4">
    <name type="scientific">Marinithermus hydrothermalis (strain DSM 14884 / JCM 11576 / T1)</name>
    <dbReference type="NCBI Taxonomy" id="869210"/>
    <lineage>
        <taxon>Bacteria</taxon>
        <taxon>Thermotogati</taxon>
        <taxon>Deinococcota</taxon>
        <taxon>Deinococci</taxon>
        <taxon>Thermales</taxon>
        <taxon>Thermaceae</taxon>
        <taxon>Marinithermus</taxon>
    </lineage>
</organism>
<evidence type="ECO:0000256" key="1">
    <source>
        <dbReference type="SAM" id="Coils"/>
    </source>
</evidence>
<accession>F2NPB6</accession>